<dbReference type="AlphaFoldDB" id="A0A3D3R314"/>
<dbReference type="PANTHER" id="PTHR43752">
    <property type="entry name" value="BNR/ASP-BOX REPEAT FAMILY PROTEIN"/>
    <property type="match status" value="1"/>
</dbReference>
<sequence length="415" mass="46745">MKQLIYTLTLLASTTAALVPAVAEEQPDAPVPVLNLPGSGTNPTAIDYQSLPVLKGTHAIINPAALGPYPRKSDQIDLRDLRLNLHNYLIYHDGKFWCIWSDGPRIEDEPTQEIKYATSVDGQHWSKAKSVTGTPKQPHAFIARGLWLRDGQLLALAAKYQGHGAFGPPDKKHLELVAYRWEPKQDKWVYEGQLYDNAINNFPPQKLPSDNWILTRRDSRFNVSVLIGGVKALDDWHSFPVVGVKQVSGFRPDEPIFWVLPDNSLYALFRDNGKSQRLFFSTSKDEGRTWDTPVISNFPNAKSKLFSLATSHGYRVLVLNAHPKVNRRELYLAVSPDNKTFTRLAKLEIPSPAELPVQVSSLQKKFSAGIASLQYPHVIEHDGYLYIAFSRNKLQTEVFRVKLTDIDALLKSKKN</sequence>
<dbReference type="InterPro" id="IPR036278">
    <property type="entry name" value="Sialidase_sf"/>
</dbReference>
<keyword evidence="1" id="KW-0732">Signal</keyword>
<accession>A0A3D3R314</accession>
<evidence type="ECO:0000313" key="4">
    <source>
        <dbReference type="Proteomes" id="UP000263642"/>
    </source>
</evidence>
<reference evidence="3 4" key="1">
    <citation type="journal article" date="2018" name="Nat. Biotechnol.">
        <title>A standardized bacterial taxonomy based on genome phylogeny substantially revises the tree of life.</title>
        <authorList>
            <person name="Parks D.H."/>
            <person name="Chuvochina M."/>
            <person name="Waite D.W."/>
            <person name="Rinke C."/>
            <person name="Skarshewski A."/>
            <person name="Chaumeil P.A."/>
            <person name="Hugenholtz P."/>
        </authorList>
    </citation>
    <scope>NUCLEOTIDE SEQUENCE [LARGE SCALE GENOMIC DNA]</scope>
    <source>
        <strain evidence="3">UBA9375</strain>
    </source>
</reference>
<comment type="caution">
    <text evidence="3">The sequence shown here is derived from an EMBL/GenBank/DDBJ whole genome shotgun (WGS) entry which is preliminary data.</text>
</comment>
<dbReference type="InterPro" id="IPR011040">
    <property type="entry name" value="Sialidase"/>
</dbReference>
<gene>
    <name evidence="3" type="ORF">DIT97_07925</name>
</gene>
<evidence type="ECO:0000256" key="1">
    <source>
        <dbReference type="SAM" id="SignalP"/>
    </source>
</evidence>
<dbReference type="EMBL" id="DQAY01000048">
    <property type="protein sequence ID" value="HCO22976.1"/>
    <property type="molecule type" value="Genomic_DNA"/>
</dbReference>
<name>A0A3D3R314_9PLAN</name>
<evidence type="ECO:0000259" key="2">
    <source>
        <dbReference type="Pfam" id="PF13088"/>
    </source>
</evidence>
<organism evidence="3 4">
    <name type="scientific">Gimesia maris</name>
    <dbReference type="NCBI Taxonomy" id="122"/>
    <lineage>
        <taxon>Bacteria</taxon>
        <taxon>Pseudomonadati</taxon>
        <taxon>Planctomycetota</taxon>
        <taxon>Planctomycetia</taxon>
        <taxon>Planctomycetales</taxon>
        <taxon>Planctomycetaceae</taxon>
        <taxon>Gimesia</taxon>
    </lineage>
</organism>
<dbReference type="CDD" id="cd15482">
    <property type="entry name" value="Sialidase_non-viral"/>
    <property type="match status" value="1"/>
</dbReference>
<feature type="signal peptide" evidence="1">
    <location>
        <begin position="1"/>
        <end position="23"/>
    </location>
</feature>
<dbReference type="PANTHER" id="PTHR43752:SF2">
    <property type="entry name" value="BNR_ASP-BOX REPEAT FAMILY PROTEIN"/>
    <property type="match status" value="1"/>
</dbReference>
<protein>
    <recommendedName>
        <fullName evidence="2">Sialidase domain-containing protein</fullName>
    </recommendedName>
</protein>
<feature type="domain" description="Sialidase" evidence="2">
    <location>
        <begin position="254"/>
        <end position="387"/>
    </location>
</feature>
<proteinExistence type="predicted"/>
<feature type="chain" id="PRO_5017674254" description="Sialidase domain-containing protein" evidence="1">
    <location>
        <begin position="24"/>
        <end position="415"/>
    </location>
</feature>
<dbReference type="Pfam" id="PF13088">
    <property type="entry name" value="BNR_2"/>
    <property type="match status" value="1"/>
</dbReference>
<dbReference type="Gene3D" id="2.120.10.10">
    <property type="match status" value="1"/>
</dbReference>
<evidence type="ECO:0000313" key="3">
    <source>
        <dbReference type="EMBL" id="HCO22976.1"/>
    </source>
</evidence>
<dbReference type="Proteomes" id="UP000263642">
    <property type="component" value="Unassembled WGS sequence"/>
</dbReference>
<dbReference type="SUPFAM" id="SSF50939">
    <property type="entry name" value="Sialidases"/>
    <property type="match status" value="1"/>
</dbReference>